<organism evidence="1 2">
    <name type="scientific">Stylosanthes scabra</name>
    <dbReference type="NCBI Taxonomy" id="79078"/>
    <lineage>
        <taxon>Eukaryota</taxon>
        <taxon>Viridiplantae</taxon>
        <taxon>Streptophyta</taxon>
        <taxon>Embryophyta</taxon>
        <taxon>Tracheophyta</taxon>
        <taxon>Spermatophyta</taxon>
        <taxon>Magnoliopsida</taxon>
        <taxon>eudicotyledons</taxon>
        <taxon>Gunneridae</taxon>
        <taxon>Pentapetalae</taxon>
        <taxon>rosids</taxon>
        <taxon>fabids</taxon>
        <taxon>Fabales</taxon>
        <taxon>Fabaceae</taxon>
        <taxon>Papilionoideae</taxon>
        <taxon>50 kb inversion clade</taxon>
        <taxon>dalbergioids sensu lato</taxon>
        <taxon>Dalbergieae</taxon>
        <taxon>Pterocarpus clade</taxon>
        <taxon>Stylosanthes</taxon>
    </lineage>
</organism>
<accession>A0ABU6ZBN4</accession>
<name>A0ABU6ZBN4_9FABA</name>
<dbReference type="InterPro" id="IPR036322">
    <property type="entry name" value="WD40_repeat_dom_sf"/>
</dbReference>
<comment type="caution">
    <text evidence="1">The sequence shown here is derived from an EMBL/GenBank/DDBJ whole genome shotgun (WGS) entry which is preliminary data.</text>
</comment>
<evidence type="ECO:0000313" key="2">
    <source>
        <dbReference type="Proteomes" id="UP001341840"/>
    </source>
</evidence>
<evidence type="ECO:0000313" key="1">
    <source>
        <dbReference type="EMBL" id="MED6218763.1"/>
    </source>
</evidence>
<dbReference type="Proteomes" id="UP001341840">
    <property type="component" value="Unassembled WGS sequence"/>
</dbReference>
<protein>
    <submittedName>
        <fullName evidence="1">Uncharacterized protein</fullName>
    </submittedName>
</protein>
<gene>
    <name evidence="1" type="ORF">PIB30_029609</name>
</gene>
<proteinExistence type="predicted"/>
<sequence>MHPHKTKTKIICLHHNKKTLSPTEGPIANCNHYTLNYLNEVAPIHVRGQSTASQTVMPSPHRMVPTRVSILHRTRRKASIAIHTKKGIAALCMDDGYICIWNIDQHEEKRALNDGHTRTITSVTFSEKSNHLVSGDDAAKISHDDAYLPSNKGYTS</sequence>
<keyword evidence="2" id="KW-1185">Reference proteome</keyword>
<dbReference type="Gene3D" id="2.130.10.10">
    <property type="entry name" value="YVTN repeat-like/Quinoprotein amine dehydrogenase"/>
    <property type="match status" value="1"/>
</dbReference>
<reference evidence="1 2" key="1">
    <citation type="journal article" date="2023" name="Plants (Basel)">
        <title>Bridging the Gap: Combining Genomics and Transcriptomics Approaches to Understand Stylosanthes scabra, an Orphan Legume from the Brazilian Caatinga.</title>
        <authorList>
            <person name="Ferreira-Neto J.R.C."/>
            <person name="da Silva M.D."/>
            <person name="Binneck E."/>
            <person name="de Melo N.F."/>
            <person name="da Silva R.H."/>
            <person name="de Melo A.L.T.M."/>
            <person name="Pandolfi V."/>
            <person name="Bustamante F.O."/>
            <person name="Brasileiro-Vidal A.C."/>
            <person name="Benko-Iseppon A.M."/>
        </authorList>
    </citation>
    <scope>NUCLEOTIDE SEQUENCE [LARGE SCALE GENOMIC DNA]</scope>
    <source>
        <tissue evidence="1">Leaves</tissue>
    </source>
</reference>
<dbReference type="InterPro" id="IPR015943">
    <property type="entry name" value="WD40/YVTN_repeat-like_dom_sf"/>
</dbReference>
<dbReference type="SUPFAM" id="SSF50978">
    <property type="entry name" value="WD40 repeat-like"/>
    <property type="match status" value="1"/>
</dbReference>
<dbReference type="EMBL" id="JASCZI010271981">
    <property type="protein sequence ID" value="MED6218763.1"/>
    <property type="molecule type" value="Genomic_DNA"/>
</dbReference>